<evidence type="ECO:0000256" key="5">
    <source>
        <dbReference type="ARBA" id="ARBA00023136"/>
    </source>
</evidence>
<proteinExistence type="predicted"/>
<feature type="region of interest" description="Disordered" evidence="6">
    <location>
        <begin position="1"/>
        <end position="40"/>
    </location>
</feature>
<keyword evidence="2" id="KW-1003">Cell membrane</keyword>
<protein>
    <submittedName>
        <fullName evidence="8">YihY/virulence factor BrkB family protein</fullName>
    </submittedName>
</protein>
<comment type="subcellular location">
    <subcellularLocation>
        <location evidence="1">Cell membrane</location>
        <topology evidence="1">Multi-pass membrane protein</topology>
    </subcellularLocation>
</comment>
<sequence length="387" mass="41726">MASKGQATLATKRREADNPLPTEADRQNAAQPGRGRRANAPSEIPWAGRLDILWRLYRSIAEDRILLTAAGVAFYVLLALVPTLTAIVSIYGLFNNPAGVIDQVQMLAGIVPSGVLDIIRDQLVRITGQSNNTLGLALIFSLVLALWSASAGVKAMFEALNIAYGEVEKRSFLHFNGLALLFTLGAALAACLVVAVLLLLPAAVRFLPGGIGVEWTVRIASYVVLLLVVLAGLAALYRWGPSRQLAKWRWITPGVFLTVPMFAAVSGVFSWYVANFTDDNATYGSLGATIGLMTWLWITATLIIVGAEINSEIEHQTARDSTTGPSEPLGQRGAHVADSVGRVWPPARDKVEQTLPADDRPKRLSWATLAFALPAALVLQAANRRRK</sequence>
<evidence type="ECO:0000313" key="8">
    <source>
        <dbReference type="EMBL" id="QQR34998.1"/>
    </source>
</evidence>
<keyword evidence="9" id="KW-1185">Reference proteome</keyword>
<evidence type="ECO:0000256" key="6">
    <source>
        <dbReference type="SAM" id="MobiDB-lite"/>
    </source>
</evidence>
<dbReference type="NCBIfam" id="TIGR00765">
    <property type="entry name" value="yihY_not_rbn"/>
    <property type="match status" value="1"/>
</dbReference>
<dbReference type="Pfam" id="PF03631">
    <property type="entry name" value="Virul_fac_BrkB"/>
    <property type="match status" value="1"/>
</dbReference>
<feature type="transmembrane region" description="Helical" evidence="7">
    <location>
        <begin position="251"/>
        <end position="274"/>
    </location>
</feature>
<evidence type="ECO:0000256" key="7">
    <source>
        <dbReference type="SAM" id="Phobius"/>
    </source>
</evidence>
<feature type="transmembrane region" description="Helical" evidence="7">
    <location>
        <begin position="65"/>
        <end position="94"/>
    </location>
</feature>
<accession>A0ABX7BSW2</accession>
<dbReference type="PANTHER" id="PTHR30213:SF0">
    <property type="entry name" value="UPF0761 MEMBRANE PROTEIN YIHY"/>
    <property type="match status" value="1"/>
</dbReference>
<keyword evidence="4 7" id="KW-1133">Transmembrane helix</keyword>
<keyword evidence="5 7" id="KW-0472">Membrane</keyword>
<dbReference type="Proteomes" id="UP000595460">
    <property type="component" value="Chromosome"/>
</dbReference>
<feature type="transmembrane region" description="Helical" evidence="7">
    <location>
        <begin position="134"/>
        <end position="157"/>
    </location>
</feature>
<evidence type="ECO:0000313" key="9">
    <source>
        <dbReference type="Proteomes" id="UP000595460"/>
    </source>
</evidence>
<feature type="transmembrane region" description="Helical" evidence="7">
    <location>
        <begin position="219"/>
        <end position="239"/>
    </location>
</feature>
<dbReference type="PANTHER" id="PTHR30213">
    <property type="entry name" value="INNER MEMBRANE PROTEIN YHJD"/>
    <property type="match status" value="1"/>
</dbReference>
<gene>
    <name evidence="8" type="ORF">JI749_11485</name>
</gene>
<feature type="transmembrane region" description="Helical" evidence="7">
    <location>
        <begin position="286"/>
        <end position="307"/>
    </location>
</feature>
<dbReference type="EMBL" id="CP068047">
    <property type="protein sequence ID" value="QQR34998.1"/>
    <property type="molecule type" value="Genomic_DNA"/>
</dbReference>
<evidence type="ECO:0000256" key="3">
    <source>
        <dbReference type="ARBA" id="ARBA00022692"/>
    </source>
</evidence>
<organism evidence="8 9">
    <name type="scientific">Devosia oryziradicis</name>
    <dbReference type="NCBI Taxonomy" id="2801335"/>
    <lineage>
        <taxon>Bacteria</taxon>
        <taxon>Pseudomonadati</taxon>
        <taxon>Pseudomonadota</taxon>
        <taxon>Alphaproteobacteria</taxon>
        <taxon>Hyphomicrobiales</taxon>
        <taxon>Devosiaceae</taxon>
        <taxon>Devosia</taxon>
    </lineage>
</organism>
<dbReference type="RefSeq" id="WP_201653755.1">
    <property type="nucleotide sequence ID" value="NZ_CP068047.1"/>
</dbReference>
<reference evidence="8 9" key="1">
    <citation type="submission" date="2021-01" db="EMBL/GenBank/DDBJ databases">
        <title>Genome seq and assembly of Devosia sp. G19.</title>
        <authorList>
            <person name="Chhetri G."/>
        </authorList>
    </citation>
    <scope>NUCLEOTIDE SEQUENCE [LARGE SCALE GENOMIC DNA]</scope>
    <source>
        <strain evidence="8 9">G19</strain>
    </source>
</reference>
<evidence type="ECO:0000256" key="4">
    <source>
        <dbReference type="ARBA" id="ARBA00022989"/>
    </source>
</evidence>
<dbReference type="InterPro" id="IPR017039">
    <property type="entry name" value="Virul_fac_BrkB"/>
</dbReference>
<evidence type="ECO:0000256" key="2">
    <source>
        <dbReference type="ARBA" id="ARBA00022475"/>
    </source>
</evidence>
<feature type="transmembrane region" description="Helical" evidence="7">
    <location>
        <begin position="178"/>
        <end position="199"/>
    </location>
</feature>
<keyword evidence="3 7" id="KW-0812">Transmembrane</keyword>
<evidence type="ECO:0000256" key="1">
    <source>
        <dbReference type="ARBA" id="ARBA00004651"/>
    </source>
</evidence>
<name>A0ABX7BSW2_9HYPH</name>